<dbReference type="Pfam" id="PF05168">
    <property type="entry name" value="HEPN"/>
    <property type="match status" value="1"/>
</dbReference>
<evidence type="ECO:0000259" key="2">
    <source>
        <dbReference type="Pfam" id="PF05168"/>
    </source>
</evidence>
<keyword evidence="4" id="KW-1185">Reference proteome</keyword>
<dbReference type="EMBL" id="SZVO01000023">
    <property type="protein sequence ID" value="TKT86618.1"/>
    <property type="molecule type" value="Genomic_DNA"/>
</dbReference>
<comment type="caution">
    <text evidence="3">The sequence shown here is derived from an EMBL/GenBank/DDBJ whole genome shotgun (WGS) entry which is preliminary data.</text>
</comment>
<dbReference type="AlphaFoldDB" id="A0A4U6CUA8"/>
<gene>
    <name evidence="3" type="ORF">FDK13_31730</name>
</gene>
<dbReference type="PANTHER" id="PTHR36565">
    <property type="entry name" value="UPF0332 PROTEIN TM_1000"/>
    <property type="match status" value="1"/>
</dbReference>
<protein>
    <submittedName>
        <fullName evidence="3">HEPN domain-containing protein</fullName>
    </submittedName>
</protein>
<reference evidence="3 4" key="1">
    <citation type="submission" date="2019-05" db="EMBL/GenBank/DDBJ databases">
        <title>Dyadobacter AR-3-8 sp. nov., isolated from arctic soil.</title>
        <authorList>
            <person name="Chaudhary D.K."/>
        </authorList>
    </citation>
    <scope>NUCLEOTIDE SEQUENCE [LARGE SCALE GENOMIC DNA]</scope>
    <source>
        <strain evidence="3 4">AR-3-8</strain>
    </source>
</reference>
<dbReference type="RefSeq" id="WP_137344043.1">
    <property type="nucleotide sequence ID" value="NZ_BSQH01000026.1"/>
</dbReference>
<accession>A0A4U6CUA8</accession>
<evidence type="ECO:0000313" key="4">
    <source>
        <dbReference type="Proteomes" id="UP000304900"/>
    </source>
</evidence>
<dbReference type="OrthoDB" id="963530at2"/>
<dbReference type="InterPro" id="IPR052226">
    <property type="entry name" value="UPF0332_toxin"/>
</dbReference>
<dbReference type="InterPro" id="IPR007842">
    <property type="entry name" value="HEPN_dom"/>
</dbReference>
<evidence type="ECO:0000313" key="3">
    <source>
        <dbReference type="EMBL" id="TKT86618.1"/>
    </source>
</evidence>
<sequence>MKINSVDDIISKAMDCFDDSREFLAKERYEAALNRAYYSMFHCIQALLSTIQFVTKSHSGAHNAFHKEFILTQRFSKDLGLALKRTFEKRQFGDYEYDEVLYEDAKESVDDAQKFLDATIQYLKENNFLK</sequence>
<dbReference type="Proteomes" id="UP000304900">
    <property type="component" value="Unassembled WGS sequence"/>
</dbReference>
<dbReference type="Gene3D" id="1.20.120.330">
    <property type="entry name" value="Nucleotidyltransferases domain 2"/>
    <property type="match status" value="1"/>
</dbReference>
<name>A0A4U6CUA8_9BACT</name>
<comment type="similarity">
    <text evidence="1">Belongs to the UPF0332 family.</text>
</comment>
<dbReference type="PANTHER" id="PTHR36565:SF1">
    <property type="entry name" value="UPF0332 PROTEIN TM_1000"/>
    <property type="match status" value="1"/>
</dbReference>
<evidence type="ECO:0000256" key="1">
    <source>
        <dbReference type="ARBA" id="ARBA00038248"/>
    </source>
</evidence>
<organism evidence="3 4">
    <name type="scientific">Dyadobacter frigoris</name>
    <dbReference type="NCBI Taxonomy" id="2576211"/>
    <lineage>
        <taxon>Bacteria</taxon>
        <taxon>Pseudomonadati</taxon>
        <taxon>Bacteroidota</taxon>
        <taxon>Cytophagia</taxon>
        <taxon>Cytophagales</taxon>
        <taxon>Spirosomataceae</taxon>
        <taxon>Dyadobacter</taxon>
    </lineage>
</organism>
<proteinExistence type="inferred from homology"/>
<feature type="domain" description="HEPN" evidence="2">
    <location>
        <begin position="7"/>
        <end position="118"/>
    </location>
</feature>